<dbReference type="InterPro" id="IPR008995">
    <property type="entry name" value="Mo/tungstate-bd_C_term_dom"/>
</dbReference>
<organism evidence="4 5">
    <name type="scientific">Aquimarina mytili</name>
    <dbReference type="NCBI Taxonomy" id="874423"/>
    <lineage>
        <taxon>Bacteria</taxon>
        <taxon>Pseudomonadati</taxon>
        <taxon>Bacteroidota</taxon>
        <taxon>Flavobacteriia</taxon>
        <taxon>Flavobacteriales</taxon>
        <taxon>Flavobacteriaceae</taxon>
        <taxon>Aquimarina</taxon>
    </lineage>
</organism>
<evidence type="ECO:0000256" key="2">
    <source>
        <dbReference type="PROSITE-ProRule" id="PRU01213"/>
    </source>
</evidence>
<dbReference type="Proteomes" id="UP000651057">
    <property type="component" value="Unassembled WGS sequence"/>
</dbReference>
<feature type="domain" description="Mop" evidence="3">
    <location>
        <begin position="67"/>
        <end position="132"/>
    </location>
</feature>
<name>A0A937A388_9FLAO</name>
<dbReference type="EMBL" id="JAERQJ010000003">
    <property type="protein sequence ID" value="MBL0683569.1"/>
    <property type="molecule type" value="Genomic_DNA"/>
</dbReference>
<proteinExistence type="predicted"/>
<dbReference type="GO" id="GO:0015689">
    <property type="term" value="P:molybdate ion transport"/>
    <property type="evidence" value="ECO:0007669"/>
    <property type="project" value="InterPro"/>
</dbReference>
<evidence type="ECO:0000256" key="1">
    <source>
        <dbReference type="ARBA" id="ARBA00022505"/>
    </source>
</evidence>
<keyword evidence="5" id="KW-1185">Reference proteome</keyword>
<keyword evidence="1 2" id="KW-0500">Molybdenum</keyword>
<evidence type="ECO:0000313" key="5">
    <source>
        <dbReference type="Proteomes" id="UP000651057"/>
    </source>
</evidence>
<gene>
    <name evidence="4" type="ORF">JJQ60_08580</name>
</gene>
<evidence type="ECO:0000259" key="3">
    <source>
        <dbReference type="PROSITE" id="PS51866"/>
    </source>
</evidence>
<dbReference type="RefSeq" id="WP_201918685.1">
    <property type="nucleotide sequence ID" value="NZ_BAABAX010000005.1"/>
</dbReference>
<dbReference type="SUPFAM" id="SSF50331">
    <property type="entry name" value="MOP-like"/>
    <property type="match status" value="1"/>
</dbReference>
<reference evidence="4" key="1">
    <citation type="submission" date="2021-01" db="EMBL/GenBank/DDBJ databases">
        <authorList>
            <person name="Zhong Y.L."/>
        </authorList>
    </citation>
    <scope>NUCLEOTIDE SEQUENCE</scope>
    <source>
        <strain evidence="4">KCTC 23302</strain>
    </source>
</reference>
<dbReference type="Pfam" id="PF03459">
    <property type="entry name" value="TOBE"/>
    <property type="match status" value="1"/>
</dbReference>
<dbReference type="PROSITE" id="PS51866">
    <property type="entry name" value="MOP"/>
    <property type="match status" value="1"/>
</dbReference>
<dbReference type="InterPro" id="IPR005116">
    <property type="entry name" value="Transp-assoc_OB_typ1"/>
</dbReference>
<dbReference type="InterPro" id="IPR004606">
    <property type="entry name" value="Mop_domain"/>
</dbReference>
<comment type="caution">
    <text evidence="4">The sequence shown here is derived from an EMBL/GenBank/DDBJ whole genome shotgun (WGS) entry which is preliminary data.</text>
</comment>
<evidence type="ECO:0000313" key="4">
    <source>
        <dbReference type="EMBL" id="MBL0683569.1"/>
    </source>
</evidence>
<protein>
    <submittedName>
        <fullName evidence="4">TOBE domain-containing protein</fullName>
    </submittedName>
</protein>
<sequence>MNILEGKITDINTHGSVSLVTLQIGPVSFNTIVIETPDTVSYLKKEHIVKVAFKETEVIIGKNHDHSISIQNKVVAKILDIEKGTLLSKLTLGTSVGKIIAIITTNAAQQLQLHIGEEVTTMIKTTEIMLSQ</sequence>
<dbReference type="Gene3D" id="2.40.50.100">
    <property type="match status" value="1"/>
</dbReference>
<accession>A0A937A388</accession>
<dbReference type="AlphaFoldDB" id="A0A937A388"/>